<feature type="transmembrane region" description="Helical" evidence="1">
    <location>
        <begin position="54"/>
        <end position="72"/>
    </location>
</feature>
<feature type="transmembrane region" description="Helical" evidence="1">
    <location>
        <begin position="107"/>
        <end position="127"/>
    </location>
</feature>
<accession>A0A3E0VU34</accession>
<evidence type="ECO:0000256" key="1">
    <source>
        <dbReference type="SAM" id="Phobius"/>
    </source>
</evidence>
<comment type="caution">
    <text evidence="2">The sequence shown here is derived from an EMBL/GenBank/DDBJ whole genome shotgun (WGS) entry which is preliminary data.</text>
</comment>
<dbReference type="RefSeq" id="WP_116282961.1">
    <property type="nucleotide sequence ID" value="NZ_NBXA01000020.1"/>
</dbReference>
<dbReference type="InterPro" id="IPR052712">
    <property type="entry name" value="Acid_resist_chaperone_HdeD"/>
</dbReference>
<feature type="transmembrane region" description="Helical" evidence="1">
    <location>
        <begin position="163"/>
        <end position="188"/>
    </location>
</feature>
<feature type="transmembrane region" description="Helical" evidence="1">
    <location>
        <begin position="139"/>
        <end position="157"/>
    </location>
</feature>
<dbReference type="AlphaFoldDB" id="A0A3E0VU34"/>
<dbReference type="Proteomes" id="UP000256709">
    <property type="component" value="Unassembled WGS sequence"/>
</dbReference>
<evidence type="ECO:0008006" key="4">
    <source>
        <dbReference type="Google" id="ProtNLM"/>
    </source>
</evidence>
<keyword evidence="1" id="KW-0472">Membrane</keyword>
<feature type="transmembrane region" description="Helical" evidence="1">
    <location>
        <begin position="28"/>
        <end position="48"/>
    </location>
</feature>
<sequence length="198" mass="21091">MSTTPTNPLRFSLHTEDLAPGVLRHFRVALWIGAVLSVLVGILVLAWPGSTLEVVAFLFGLYFFVVGLMRLFVGIVNGTLSPGIRVLSVILGVLLLVAGVIALRNPFASLTVLGLVIGFSWVFEGVLALTQTVNDSSKWYGTLLGVLSIVAGIVFLLSPLPSLAVLTVFAAWIFIVLGIFQAMSAFTLGRVPKARAAK</sequence>
<reference evidence="2 3" key="1">
    <citation type="submission" date="2017-04" db="EMBL/GenBank/DDBJ databases">
        <title>Comparative genome analysis of Subtercola boreus.</title>
        <authorList>
            <person name="Cho Y.-J."/>
            <person name="Cho A."/>
            <person name="Kim O.-S."/>
            <person name="Lee J.-I."/>
        </authorList>
    </citation>
    <scope>NUCLEOTIDE SEQUENCE [LARGE SCALE GENOMIC DNA]</scope>
    <source>
        <strain evidence="2 3">P27444</strain>
    </source>
</reference>
<dbReference type="OrthoDB" id="3238356at2"/>
<dbReference type="InterPro" id="IPR005325">
    <property type="entry name" value="DUF308_memb"/>
</dbReference>
<proteinExistence type="predicted"/>
<dbReference type="GO" id="GO:0005886">
    <property type="term" value="C:plasma membrane"/>
    <property type="evidence" value="ECO:0007669"/>
    <property type="project" value="TreeGrafter"/>
</dbReference>
<dbReference type="Pfam" id="PF03729">
    <property type="entry name" value="DUF308"/>
    <property type="match status" value="1"/>
</dbReference>
<gene>
    <name evidence="2" type="ORF">B7R21_09250</name>
</gene>
<keyword evidence="1" id="KW-0812">Transmembrane</keyword>
<evidence type="ECO:0000313" key="2">
    <source>
        <dbReference type="EMBL" id="RFA13019.1"/>
    </source>
</evidence>
<organism evidence="2 3">
    <name type="scientific">Subtercola boreus</name>
    <dbReference type="NCBI Taxonomy" id="120213"/>
    <lineage>
        <taxon>Bacteria</taxon>
        <taxon>Bacillati</taxon>
        <taxon>Actinomycetota</taxon>
        <taxon>Actinomycetes</taxon>
        <taxon>Micrococcales</taxon>
        <taxon>Microbacteriaceae</taxon>
        <taxon>Subtercola</taxon>
    </lineage>
</organism>
<name>A0A3E0VU34_9MICO</name>
<dbReference type="PANTHER" id="PTHR34989">
    <property type="entry name" value="PROTEIN HDED"/>
    <property type="match status" value="1"/>
</dbReference>
<feature type="transmembrane region" description="Helical" evidence="1">
    <location>
        <begin position="84"/>
        <end position="101"/>
    </location>
</feature>
<dbReference type="PANTHER" id="PTHR34989:SF1">
    <property type="entry name" value="PROTEIN HDED"/>
    <property type="match status" value="1"/>
</dbReference>
<evidence type="ECO:0000313" key="3">
    <source>
        <dbReference type="Proteomes" id="UP000256709"/>
    </source>
</evidence>
<protein>
    <recommendedName>
        <fullName evidence="4">HdeD family acid-resistance protein</fullName>
    </recommendedName>
</protein>
<dbReference type="EMBL" id="NBXA01000020">
    <property type="protein sequence ID" value="RFA13019.1"/>
    <property type="molecule type" value="Genomic_DNA"/>
</dbReference>
<keyword evidence="1" id="KW-1133">Transmembrane helix</keyword>